<feature type="signal peptide" evidence="1">
    <location>
        <begin position="1"/>
        <end position="20"/>
    </location>
</feature>
<evidence type="ECO:0000256" key="1">
    <source>
        <dbReference type="SAM" id="SignalP"/>
    </source>
</evidence>
<gene>
    <name evidence="2" type="ORF">Slati_0854700</name>
</gene>
<sequence>MLYFIAFLIFYASAKRVSRADSLASGIRVRFDVGLCWLAWSHERVVAAGSLFAASSHNHEIMQPQQVADRVGRGRCMLKAGCLACCDLQRSLRGATWVARPHCASTERLKISKNLLTLIMETNKCNGTNYNDWLRNLRIVLDFENQGYVLDKPLPAALHEGSSPEEHLTFEKWHEDNQKVRSIILASMTNEIQKQYDRLDEVPSIMLHMKEVYAVPDRHIRYAATKAFFDQDGRRIVYAELWGQDAFPCGKARGP</sequence>
<accession>A0AAW2XMA3</accession>
<keyword evidence="1" id="KW-0732">Signal</keyword>
<comment type="caution">
    <text evidence="2">The sequence shown here is derived from an EMBL/GenBank/DDBJ whole genome shotgun (WGS) entry which is preliminary data.</text>
</comment>
<protein>
    <submittedName>
        <fullName evidence="2">Uncharacterized protein</fullName>
    </submittedName>
</protein>
<name>A0AAW2XMA3_9LAMI</name>
<reference evidence="2" key="2">
    <citation type="journal article" date="2024" name="Plant">
        <title>Genomic evolution and insights into agronomic trait innovations of Sesamum species.</title>
        <authorList>
            <person name="Miao H."/>
            <person name="Wang L."/>
            <person name="Qu L."/>
            <person name="Liu H."/>
            <person name="Sun Y."/>
            <person name="Le M."/>
            <person name="Wang Q."/>
            <person name="Wei S."/>
            <person name="Zheng Y."/>
            <person name="Lin W."/>
            <person name="Duan Y."/>
            <person name="Cao H."/>
            <person name="Xiong S."/>
            <person name="Wang X."/>
            <person name="Wei L."/>
            <person name="Li C."/>
            <person name="Ma Q."/>
            <person name="Ju M."/>
            <person name="Zhao R."/>
            <person name="Li G."/>
            <person name="Mu C."/>
            <person name="Tian Q."/>
            <person name="Mei H."/>
            <person name="Zhang T."/>
            <person name="Gao T."/>
            <person name="Zhang H."/>
        </authorList>
    </citation>
    <scope>NUCLEOTIDE SEQUENCE</scope>
    <source>
        <strain evidence="2">KEN1</strain>
    </source>
</reference>
<feature type="chain" id="PRO_5043397022" evidence="1">
    <location>
        <begin position="21"/>
        <end position="255"/>
    </location>
</feature>
<proteinExistence type="predicted"/>
<dbReference type="EMBL" id="JACGWN010000003">
    <property type="protein sequence ID" value="KAL0455155.1"/>
    <property type="molecule type" value="Genomic_DNA"/>
</dbReference>
<evidence type="ECO:0000313" key="2">
    <source>
        <dbReference type="EMBL" id="KAL0455155.1"/>
    </source>
</evidence>
<reference evidence="2" key="1">
    <citation type="submission" date="2020-06" db="EMBL/GenBank/DDBJ databases">
        <authorList>
            <person name="Li T."/>
            <person name="Hu X."/>
            <person name="Zhang T."/>
            <person name="Song X."/>
            <person name="Zhang H."/>
            <person name="Dai N."/>
            <person name="Sheng W."/>
            <person name="Hou X."/>
            <person name="Wei L."/>
        </authorList>
    </citation>
    <scope>NUCLEOTIDE SEQUENCE</scope>
    <source>
        <strain evidence="2">KEN1</strain>
        <tissue evidence="2">Leaf</tissue>
    </source>
</reference>
<dbReference type="AlphaFoldDB" id="A0AAW2XMA3"/>
<organism evidence="2">
    <name type="scientific">Sesamum latifolium</name>
    <dbReference type="NCBI Taxonomy" id="2727402"/>
    <lineage>
        <taxon>Eukaryota</taxon>
        <taxon>Viridiplantae</taxon>
        <taxon>Streptophyta</taxon>
        <taxon>Embryophyta</taxon>
        <taxon>Tracheophyta</taxon>
        <taxon>Spermatophyta</taxon>
        <taxon>Magnoliopsida</taxon>
        <taxon>eudicotyledons</taxon>
        <taxon>Gunneridae</taxon>
        <taxon>Pentapetalae</taxon>
        <taxon>asterids</taxon>
        <taxon>lamiids</taxon>
        <taxon>Lamiales</taxon>
        <taxon>Pedaliaceae</taxon>
        <taxon>Sesamum</taxon>
    </lineage>
</organism>